<comment type="subcellular location">
    <subcellularLocation>
        <location evidence="1">Membrane</location>
        <topology evidence="1">Multi-pass membrane protein</topology>
    </subcellularLocation>
</comment>
<feature type="transmembrane region" description="Helical" evidence="5">
    <location>
        <begin position="138"/>
        <end position="160"/>
    </location>
</feature>
<dbReference type="Pfam" id="PF01061">
    <property type="entry name" value="ABC2_membrane"/>
    <property type="match status" value="1"/>
</dbReference>
<feature type="transmembrane region" description="Helical" evidence="5">
    <location>
        <begin position="205"/>
        <end position="224"/>
    </location>
</feature>
<dbReference type="GO" id="GO:0016020">
    <property type="term" value="C:membrane"/>
    <property type="evidence" value="ECO:0007669"/>
    <property type="project" value="UniProtKB-SubCell"/>
</dbReference>
<feature type="transmembrane region" description="Helical" evidence="5">
    <location>
        <begin position="278"/>
        <end position="296"/>
    </location>
</feature>
<dbReference type="InterPro" id="IPR047817">
    <property type="entry name" value="ABC2_TM_bact-type"/>
</dbReference>
<evidence type="ECO:0000256" key="5">
    <source>
        <dbReference type="SAM" id="Phobius"/>
    </source>
</evidence>
<feature type="domain" description="ABC transmembrane type-2" evidence="6">
    <location>
        <begin position="57"/>
        <end position="299"/>
    </location>
</feature>
<feature type="transmembrane region" description="Helical" evidence="5">
    <location>
        <begin position="57"/>
        <end position="77"/>
    </location>
</feature>
<protein>
    <recommendedName>
        <fullName evidence="6">ABC transmembrane type-2 domain-containing protein</fullName>
    </recommendedName>
</protein>
<dbReference type="InterPro" id="IPR051328">
    <property type="entry name" value="T7SS_ABC-Transporter"/>
</dbReference>
<keyword evidence="2 5" id="KW-0812">Transmembrane</keyword>
<proteinExistence type="predicted"/>
<keyword evidence="4 5" id="KW-0472">Membrane</keyword>
<feature type="transmembrane region" description="Helical" evidence="5">
    <location>
        <begin position="97"/>
        <end position="117"/>
    </location>
</feature>
<dbReference type="PROSITE" id="PS51012">
    <property type="entry name" value="ABC_TM2"/>
    <property type="match status" value="1"/>
</dbReference>
<evidence type="ECO:0000256" key="3">
    <source>
        <dbReference type="ARBA" id="ARBA00022989"/>
    </source>
</evidence>
<dbReference type="InterPro" id="IPR013525">
    <property type="entry name" value="ABC2_TM"/>
</dbReference>
<reference evidence="7" key="1">
    <citation type="journal article" date="2019" name="Mol. Phylogenet. Evol.">
        <title>Morphological evolution and classification of the red algal order Ceramiales inferred using plastid phylogenomics.</title>
        <authorList>
            <person name="Diaz-Tapia P."/>
            <person name="Pasella M.M."/>
            <person name="Verbruggen H."/>
            <person name="Maggs C.A."/>
        </authorList>
    </citation>
    <scope>NUCLEOTIDE SEQUENCE</scope>
    <source>
        <strain evidence="7">PD2949_7</strain>
    </source>
</reference>
<evidence type="ECO:0000313" key="7">
    <source>
        <dbReference type="EMBL" id="QCI08410.1"/>
    </source>
</evidence>
<feature type="transmembrane region" description="Helical" evidence="5">
    <location>
        <begin position="172"/>
        <end position="198"/>
    </location>
</feature>
<dbReference type="PANTHER" id="PTHR43077:SF10">
    <property type="entry name" value="TRANSPORT PERMEASE PROTEIN"/>
    <property type="match status" value="1"/>
</dbReference>
<organism evidence="7">
    <name type="scientific">Ptilothamnion sphaericum</name>
    <dbReference type="NCBI Taxonomy" id="1498216"/>
    <lineage>
        <taxon>Eukaryota</taxon>
        <taxon>Rhodophyta</taxon>
        <taxon>Florideophyceae</taxon>
        <taxon>Rhodymeniophycidae</taxon>
        <taxon>Ceramiales</taxon>
        <taxon>Wrangeliaceae</taxon>
        <taxon>Ptilothamnion</taxon>
    </lineage>
</organism>
<gene>
    <name evidence="7" type="primary">ycf38</name>
</gene>
<name>A0A4D6X1A6_9FLOR</name>
<evidence type="ECO:0000256" key="2">
    <source>
        <dbReference type="ARBA" id="ARBA00022692"/>
    </source>
</evidence>
<keyword evidence="7" id="KW-0934">Plastid</keyword>
<dbReference type="PANTHER" id="PTHR43077">
    <property type="entry name" value="TRANSPORT PERMEASE YVFS-RELATED"/>
    <property type="match status" value="1"/>
</dbReference>
<geneLocation type="plastid" evidence="7"/>
<dbReference type="GO" id="GO:0140359">
    <property type="term" value="F:ABC-type transporter activity"/>
    <property type="evidence" value="ECO:0007669"/>
    <property type="project" value="InterPro"/>
</dbReference>
<reference evidence="7" key="2">
    <citation type="submission" date="2019-04" db="EMBL/GenBank/DDBJ databases">
        <authorList>
            <person name="Pasella M."/>
        </authorList>
    </citation>
    <scope>NUCLEOTIDE SEQUENCE</scope>
    <source>
        <strain evidence="7">PD2949_7</strain>
    </source>
</reference>
<accession>A0A4D6X1A6</accession>
<evidence type="ECO:0000256" key="1">
    <source>
        <dbReference type="ARBA" id="ARBA00004141"/>
    </source>
</evidence>
<dbReference type="EMBL" id="MK814733">
    <property type="protein sequence ID" value="QCI08410.1"/>
    <property type="molecule type" value="Genomic_DNA"/>
</dbReference>
<sequence length="301" mass="34999">MTNNNQKNASYIYNKNKNNYNLKPNLYINKSKKFFNFYNAIIALTKRLYLQIYRRPSTLIAGILQPLLWLILFSALYQNAPITLFAKNIKYREFLNPGIVIFTAFTGSMNAGLPIIFDREFGFFNRLIVSPLKYKTSLMLSCLLYIWTITIFQIIVITNYSIIFFKTIPSPYYIYNILFLSTLIIFNSATISISLSFILPGHIEFLAFLLVTNLPILFSSTALAPLSFMPYWLQIAACINPLTYAIEILRHTYLKIQQGNENYIIETIWINLNLNQSIIILVISNIINLLLVSYLIKYKYE</sequence>
<evidence type="ECO:0000256" key="4">
    <source>
        <dbReference type="ARBA" id="ARBA00023136"/>
    </source>
</evidence>
<evidence type="ECO:0000259" key="6">
    <source>
        <dbReference type="PROSITE" id="PS51012"/>
    </source>
</evidence>
<keyword evidence="3 5" id="KW-1133">Transmembrane helix</keyword>
<dbReference type="AlphaFoldDB" id="A0A4D6X1A6"/>